<proteinExistence type="predicted"/>
<accession>A0A8X6WEG9</accession>
<dbReference type="InterPro" id="IPR041588">
    <property type="entry name" value="Integrase_H2C2"/>
</dbReference>
<dbReference type="PANTHER" id="PTHR47331:SF1">
    <property type="entry name" value="GAG-LIKE PROTEIN"/>
    <property type="match status" value="1"/>
</dbReference>
<comment type="caution">
    <text evidence="2">The sequence shown here is derived from an EMBL/GenBank/DDBJ whole genome shotgun (WGS) entry which is preliminary data.</text>
</comment>
<reference evidence="2" key="1">
    <citation type="submission" date="2020-08" db="EMBL/GenBank/DDBJ databases">
        <title>Multicomponent nature underlies the extraordinary mechanical properties of spider dragline silk.</title>
        <authorList>
            <person name="Kono N."/>
            <person name="Nakamura H."/>
            <person name="Mori M."/>
            <person name="Yoshida Y."/>
            <person name="Ohtoshi R."/>
            <person name="Malay A.D."/>
            <person name="Moran D.A.P."/>
            <person name="Tomita M."/>
            <person name="Numata K."/>
            <person name="Arakawa K."/>
        </authorList>
    </citation>
    <scope>NUCLEOTIDE SEQUENCE</scope>
</reference>
<protein>
    <recommendedName>
        <fullName evidence="1">Integrase zinc-binding domain-containing protein</fullName>
    </recommendedName>
</protein>
<dbReference type="AlphaFoldDB" id="A0A8X6WEG9"/>
<dbReference type="Pfam" id="PF17921">
    <property type="entry name" value="Integrase_H2C2"/>
    <property type="match status" value="1"/>
</dbReference>
<evidence type="ECO:0000259" key="1">
    <source>
        <dbReference type="Pfam" id="PF17921"/>
    </source>
</evidence>
<feature type="domain" description="Integrase zinc-binding" evidence="1">
    <location>
        <begin position="93"/>
        <end position="138"/>
    </location>
</feature>
<name>A0A8X6WEG9_TRICX</name>
<dbReference type="Proteomes" id="UP000887159">
    <property type="component" value="Unassembled WGS sequence"/>
</dbReference>
<dbReference type="Gene3D" id="1.10.340.70">
    <property type="match status" value="1"/>
</dbReference>
<evidence type="ECO:0000313" key="3">
    <source>
        <dbReference type="Proteomes" id="UP000887159"/>
    </source>
</evidence>
<keyword evidence="3" id="KW-1185">Reference proteome</keyword>
<gene>
    <name evidence="2" type="primary">AVEN_187976_1</name>
    <name evidence="2" type="ORF">TNCV_4538661</name>
</gene>
<sequence>MKNQSWISMKAEEIEEAEEIWIKKVQEENFGVEINCLKGNKNLPKDSKTRELNPFLNEKGIVRINGRLHQSTLSCHEKHPILIPGKIRFTKFLVKDAHEKVVHSSVADTLIQVREKYWIPKERQIIKSIVRKCFVCKKIQFRPCTQIMTPLPRDRIEQSPPFAVTGLDFAGLIYSGSQN</sequence>
<dbReference type="PANTHER" id="PTHR47331">
    <property type="entry name" value="PHD-TYPE DOMAIN-CONTAINING PROTEIN"/>
    <property type="match status" value="1"/>
</dbReference>
<evidence type="ECO:0000313" key="2">
    <source>
        <dbReference type="EMBL" id="GFY33532.1"/>
    </source>
</evidence>
<dbReference type="EMBL" id="BMAU01021412">
    <property type="protein sequence ID" value="GFY33532.1"/>
    <property type="molecule type" value="Genomic_DNA"/>
</dbReference>
<organism evidence="2 3">
    <name type="scientific">Trichonephila clavipes</name>
    <name type="common">Golden silk orbweaver</name>
    <name type="synonym">Nephila clavipes</name>
    <dbReference type="NCBI Taxonomy" id="2585209"/>
    <lineage>
        <taxon>Eukaryota</taxon>
        <taxon>Metazoa</taxon>
        <taxon>Ecdysozoa</taxon>
        <taxon>Arthropoda</taxon>
        <taxon>Chelicerata</taxon>
        <taxon>Arachnida</taxon>
        <taxon>Araneae</taxon>
        <taxon>Araneomorphae</taxon>
        <taxon>Entelegynae</taxon>
        <taxon>Araneoidea</taxon>
        <taxon>Nephilidae</taxon>
        <taxon>Trichonephila</taxon>
    </lineage>
</organism>